<dbReference type="OrthoDB" id="266313at2"/>
<dbReference type="RefSeq" id="WP_035346553.1">
    <property type="nucleotide sequence ID" value="NZ_BAUU01000031.1"/>
</dbReference>
<dbReference type="GO" id="GO:0016020">
    <property type="term" value="C:membrane"/>
    <property type="evidence" value="ECO:0007669"/>
    <property type="project" value="InterPro"/>
</dbReference>
<dbReference type="InterPro" id="IPR044398">
    <property type="entry name" value="Globin-sensor_dom"/>
</dbReference>
<dbReference type="Pfam" id="PF11563">
    <property type="entry name" value="Protoglobin"/>
    <property type="match status" value="1"/>
</dbReference>
<evidence type="ECO:0000256" key="1">
    <source>
        <dbReference type="ARBA" id="ARBA00023224"/>
    </source>
</evidence>
<proteinExistence type="inferred from homology"/>
<dbReference type="Proteomes" id="UP000018895">
    <property type="component" value="Unassembled WGS sequence"/>
</dbReference>
<evidence type="ECO:0000259" key="5">
    <source>
        <dbReference type="PROSITE" id="PS50111"/>
    </source>
</evidence>
<keyword evidence="4" id="KW-0175">Coiled coil</keyword>
<feature type="domain" description="Methyl-accepting transducer" evidence="5">
    <location>
        <begin position="200"/>
        <end position="425"/>
    </location>
</feature>
<dbReference type="PANTHER" id="PTHR32089">
    <property type="entry name" value="METHYL-ACCEPTING CHEMOTAXIS PROTEIN MCPB"/>
    <property type="match status" value="1"/>
</dbReference>
<keyword evidence="1 3" id="KW-0807">Transducer</keyword>
<dbReference type="InterPro" id="IPR004090">
    <property type="entry name" value="Chemotax_Me-accpt_rcpt"/>
</dbReference>
<dbReference type="AlphaFoldDB" id="W4QKQ3"/>
<sequence>MARSLFKRKMKQSEEEAQHFQGVLSIDKNSEYAKQIEMIGLNESELGFIQSLKPYVIEQIDDVIDRFYQVLTAENQLKSIINDHSSVERLKRTLSTHIVEMFSGEITDTYIQKRIKVAEIHVKIGLPTKWYVLSFQVLFQAFSTIFQQRIKDQDKFVRALNVTNKLLNLEQQLVLESYELENERANQEHEEQKNQFAEVVKTASEELATISQETSASMQSLNEQAKSIETKSIENLRYAKEAEQVSYNGKEQVDEQRTIIGNIQETVQGIVVESQELRQTSSDITQIISLITDIADQTNLLALNAAIEAARAGEQGRGFAVVSEEVRKLADQTKQSVSSISTLIEKTNEQMNRVLNSVEEVDHQIADSVTYVSDTAAFFEKIIDAMGLSKKQTNEVKEELLKFVQTLEDVAAASDQVSVASDQLNHSTSNL</sequence>
<dbReference type="GO" id="GO:0019825">
    <property type="term" value="F:oxygen binding"/>
    <property type="evidence" value="ECO:0007669"/>
    <property type="project" value="InterPro"/>
</dbReference>
<dbReference type="SUPFAM" id="SSF46458">
    <property type="entry name" value="Globin-like"/>
    <property type="match status" value="1"/>
</dbReference>
<dbReference type="PROSITE" id="PS50111">
    <property type="entry name" value="CHEMOTAXIS_TRANSDUC_2"/>
    <property type="match status" value="1"/>
</dbReference>
<evidence type="ECO:0000256" key="4">
    <source>
        <dbReference type="SAM" id="Coils"/>
    </source>
</evidence>
<dbReference type="InterPro" id="IPR039379">
    <property type="entry name" value="Protoglobin_sensor_dom"/>
</dbReference>
<evidence type="ECO:0000313" key="7">
    <source>
        <dbReference type="Proteomes" id="UP000018895"/>
    </source>
</evidence>
<evidence type="ECO:0000256" key="3">
    <source>
        <dbReference type="PROSITE-ProRule" id="PRU00284"/>
    </source>
</evidence>
<organism evidence="6 7">
    <name type="scientific">Halalkalibacter hemicellulosilyticusJCM 9152</name>
    <dbReference type="NCBI Taxonomy" id="1236971"/>
    <lineage>
        <taxon>Bacteria</taxon>
        <taxon>Bacillati</taxon>
        <taxon>Bacillota</taxon>
        <taxon>Bacilli</taxon>
        <taxon>Bacillales</taxon>
        <taxon>Bacillaceae</taxon>
        <taxon>Halalkalibacter</taxon>
    </lineage>
</organism>
<dbReference type="CDD" id="cd01068">
    <property type="entry name" value="globin_sensor"/>
    <property type="match status" value="1"/>
</dbReference>
<dbReference type="GO" id="GO:0004888">
    <property type="term" value="F:transmembrane signaling receptor activity"/>
    <property type="evidence" value="ECO:0007669"/>
    <property type="project" value="InterPro"/>
</dbReference>
<dbReference type="Gene3D" id="1.10.490.10">
    <property type="entry name" value="Globins"/>
    <property type="match status" value="1"/>
</dbReference>
<dbReference type="GO" id="GO:0006935">
    <property type="term" value="P:chemotaxis"/>
    <property type="evidence" value="ECO:0007669"/>
    <property type="project" value="InterPro"/>
</dbReference>
<dbReference type="Pfam" id="PF00015">
    <property type="entry name" value="MCPsignal"/>
    <property type="match status" value="1"/>
</dbReference>
<evidence type="ECO:0000256" key="2">
    <source>
        <dbReference type="ARBA" id="ARBA00029447"/>
    </source>
</evidence>
<dbReference type="GO" id="GO:0020037">
    <property type="term" value="F:heme binding"/>
    <property type="evidence" value="ECO:0007669"/>
    <property type="project" value="InterPro"/>
</dbReference>
<keyword evidence="7" id="KW-1185">Reference proteome</keyword>
<dbReference type="InterPro" id="IPR004089">
    <property type="entry name" value="MCPsignal_dom"/>
</dbReference>
<dbReference type="STRING" id="1236971.JCM9152_3752"/>
<dbReference type="PANTHER" id="PTHR32089:SF118">
    <property type="entry name" value="HEME-BASED AEROTACTIC TRANSDUCER HEMAT"/>
    <property type="match status" value="1"/>
</dbReference>
<dbReference type="InterPro" id="IPR012292">
    <property type="entry name" value="Globin/Proto"/>
</dbReference>
<dbReference type="GO" id="GO:0007165">
    <property type="term" value="P:signal transduction"/>
    <property type="evidence" value="ECO:0007669"/>
    <property type="project" value="UniProtKB-KW"/>
</dbReference>
<evidence type="ECO:0000313" key="6">
    <source>
        <dbReference type="EMBL" id="GAE32228.1"/>
    </source>
</evidence>
<comment type="caution">
    <text evidence="6">The sequence shown here is derived from an EMBL/GenBank/DDBJ whole genome shotgun (WGS) entry which is preliminary data.</text>
</comment>
<reference evidence="6" key="1">
    <citation type="journal article" date="2014" name="Genome Announc.">
        <title>Draft Genome Sequences of Three Alkaliphilic Bacillus Strains, Bacillus wakoensis JCM 9140T, Bacillus akibai JCM 9157T, and Bacillus hemicellulosilyticus JCM 9152T.</title>
        <authorList>
            <person name="Yuki M."/>
            <person name="Oshima K."/>
            <person name="Suda W."/>
            <person name="Oshida Y."/>
            <person name="Kitamura K."/>
            <person name="Iida T."/>
            <person name="Hattori M."/>
            <person name="Ohkuma M."/>
        </authorList>
    </citation>
    <scope>NUCLEOTIDE SEQUENCE [LARGE SCALE GENOMIC DNA]</scope>
    <source>
        <strain evidence="6">JCM 9152</strain>
    </source>
</reference>
<dbReference type="EMBL" id="BAUU01000031">
    <property type="protein sequence ID" value="GAE32228.1"/>
    <property type="molecule type" value="Genomic_DNA"/>
</dbReference>
<protein>
    <submittedName>
        <fullName evidence="6">Methyl-accepting chemotaxis protein</fullName>
    </submittedName>
</protein>
<gene>
    <name evidence="6" type="ORF">JCM9152_3752</name>
</gene>
<feature type="coiled-coil region" evidence="4">
    <location>
        <begin position="168"/>
        <end position="206"/>
    </location>
</feature>
<dbReference type="InterPro" id="IPR009050">
    <property type="entry name" value="Globin-like_sf"/>
</dbReference>
<dbReference type="SUPFAM" id="SSF58104">
    <property type="entry name" value="Methyl-accepting chemotaxis protein (MCP) signaling domain"/>
    <property type="match status" value="1"/>
</dbReference>
<dbReference type="SMART" id="SM00283">
    <property type="entry name" value="MA"/>
    <property type="match status" value="1"/>
</dbReference>
<dbReference type="Gene3D" id="1.10.287.950">
    <property type="entry name" value="Methyl-accepting chemotaxis protein"/>
    <property type="match status" value="1"/>
</dbReference>
<dbReference type="PRINTS" id="PR00260">
    <property type="entry name" value="CHEMTRNSDUCR"/>
</dbReference>
<comment type="similarity">
    <text evidence="2">Belongs to the methyl-accepting chemotaxis (MCP) protein family.</text>
</comment>
<accession>W4QKQ3</accession>
<name>W4QKQ3_9BACI</name>